<feature type="non-terminal residue" evidence="2">
    <location>
        <position position="1"/>
    </location>
</feature>
<evidence type="ECO:0000259" key="1">
    <source>
        <dbReference type="Pfam" id="PF05699"/>
    </source>
</evidence>
<dbReference type="EMBL" id="KI392602">
    <property type="protein sequence ID" value="ERN12835.1"/>
    <property type="molecule type" value="Genomic_DNA"/>
</dbReference>
<dbReference type="Gramene" id="ERN12835">
    <property type="protein sequence ID" value="ERN12835"/>
    <property type="gene ID" value="AMTR_s00180p00046680"/>
</dbReference>
<feature type="domain" description="HAT C-terminal dimerisation" evidence="1">
    <location>
        <begin position="2"/>
        <end position="61"/>
    </location>
</feature>
<dbReference type="Pfam" id="PF05699">
    <property type="entry name" value="Dimer_Tnp_hAT"/>
    <property type="match status" value="1"/>
</dbReference>
<name>W1PZ54_AMBTC</name>
<dbReference type="InterPro" id="IPR008906">
    <property type="entry name" value="HATC_C_dom"/>
</dbReference>
<organism evidence="2 3">
    <name type="scientific">Amborella trichopoda</name>
    <dbReference type="NCBI Taxonomy" id="13333"/>
    <lineage>
        <taxon>Eukaryota</taxon>
        <taxon>Viridiplantae</taxon>
        <taxon>Streptophyta</taxon>
        <taxon>Embryophyta</taxon>
        <taxon>Tracheophyta</taxon>
        <taxon>Spermatophyta</taxon>
        <taxon>Magnoliopsida</taxon>
        <taxon>Amborellales</taxon>
        <taxon>Amborellaceae</taxon>
        <taxon>Amborella</taxon>
    </lineage>
</organism>
<dbReference type="AlphaFoldDB" id="W1PZ54"/>
<reference evidence="3" key="1">
    <citation type="journal article" date="2013" name="Science">
        <title>The Amborella genome and the evolution of flowering plants.</title>
        <authorList>
            <consortium name="Amborella Genome Project"/>
        </authorList>
    </citation>
    <scope>NUCLEOTIDE SEQUENCE [LARGE SCALE GENOMIC DNA]</scope>
</reference>
<protein>
    <recommendedName>
        <fullName evidence="1">HAT C-terminal dimerisation domain-containing protein</fullName>
    </recommendedName>
</protein>
<dbReference type="OMA" id="NEIRDCD"/>
<gene>
    <name evidence="2" type="ORF">AMTR_s00180p00046680</name>
</gene>
<evidence type="ECO:0000313" key="3">
    <source>
        <dbReference type="Proteomes" id="UP000017836"/>
    </source>
</evidence>
<dbReference type="InterPro" id="IPR012337">
    <property type="entry name" value="RNaseH-like_sf"/>
</dbReference>
<evidence type="ECO:0000313" key="2">
    <source>
        <dbReference type="EMBL" id="ERN12835.1"/>
    </source>
</evidence>
<sequence length="94" mass="10765">VWWEVCGESIPLVRMVAIRILSQPCKSSACERNWSAFEATQTKTLNRLTQTMLTDIVYIRVNSKMMAASRENEIRDCDAINLKQLGSLPEEVFE</sequence>
<dbReference type="Proteomes" id="UP000017836">
    <property type="component" value="Unassembled WGS sequence"/>
</dbReference>
<proteinExistence type="predicted"/>
<dbReference type="HOGENOM" id="CLU_169403_0_0_1"/>
<accession>W1PZ54</accession>
<dbReference type="GO" id="GO:0046983">
    <property type="term" value="F:protein dimerization activity"/>
    <property type="evidence" value="ECO:0007669"/>
    <property type="project" value="InterPro"/>
</dbReference>
<keyword evidence="3" id="KW-1185">Reference proteome</keyword>
<dbReference type="SUPFAM" id="SSF53098">
    <property type="entry name" value="Ribonuclease H-like"/>
    <property type="match status" value="1"/>
</dbReference>